<feature type="binding site" evidence="4">
    <location>
        <position position="99"/>
    </location>
    <ligand>
        <name>substrate</name>
    </ligand>
</feature>
<evidence type="ECO:0000313" key="8">
    <source>
        <dbReference type="EMBL" id="GEP42479.1"/>
    </source>
</evidence>
<protein>
    <recommendedName>
        <fullName evidence="3">Glutamate dehydrogenase</fullName>
    </recommendedName>
</protein>
<dbReference type="CDD" id="cd01076">
    <property type="entry name" value="NAD_bind_1_Glu_DH"/>
    <property type="match status" value="1"/>
</dbReference>
<keyword evidence="9" id="KW-1185">Reference proteome</keyword>
<dbReference type="PANTHER" id="PTHR11606:SF13">
    <property type="entry name" value="GLUTAMATE DEHYDROGENASE 1, MITOCHONDRIAL"/>
    <property type="match status" value="1"/>
</dbReference>
<dbReference type="SMART" id="SM00839">
    <property type="entry name" value="ELFV_dehydrog"/>
    <property type="match status" value="1"/>
</dbReference>
<feature type="binding site" evidence="4">
    <location>
        <position position="195"/>
    </location>
    <ligand>
        <name>NAD(+)</name>
        <dbReference type="ChEBI" id="CHEBI:57540"/>
    </ligand>
</feature>
<dbReference type="Gene3D" id="3.40.50.720">
    <property type="entry name" value="NAD(P)-binding Rossmann-like Domain"/>
    <property type="match status" value="1"/>
</dbReference>
<feature type="binding site" evidence="4">
    <location>
        <position position="356"/>
    </location>
    <ligand>
        <name>substrate</name>
    </ligand>
</feature>
<dbReference type="InterPro" id="IPR006097">
    <property type="entry name" value="Glu/Leu/Phe/Val/Trp_DH_dimer"/>
</dbReference>
<evidence type="ECO:0000256" key="2">
    <source>
        <dbReference type="ARBA" id="ARBA00023002"/>
    </source>
</evidence>
<sequence>MLVMPESIDPIFQKLGGARFASALAASGLSEDIKLRLSLPKAVRRFNLPVRMDDGSLRIFTGWRLRYSDCFGPTKGGVRFHPATNEEDLTGLAFRLLLKCAVNGLPHGGAAGGVCVDPKKLSSREVEQLARGYLNALGEEVGPDVDILSPDLGTDAKTMGWMADQFNMTRRACIPGAINGKPPALGGIPGRPGATARGAWNVLRLVLEERRLAAEGLTFAVQGYGSAGGHLARVLQANGLRLVAASDSTSGLHAEAGLDAEAIWEAREAGRGISSLSLPGAQALAASEVLAVKADIIIPAATANQITAEIAARLQCRMILEIANAPISPDAEEIVTSKGIEIIPDVVANAGGITMSHFEWAQNRGGALWSAEEARSRLDTRMIATATRMLQVARSRNVSPAAAAQFLALEQLSAALSR</sequence>
<dbReference type="PANTHER" id="PTHR11606">
    <property type="entry name" value="GLUTAMATE DEHYDROGENASE"/>
    <property type="match status" value="1"/>
</dbReference>
<dbReference type="SUPFAM" id="SSF53223">
    <property type="entry name" value="Aminoacid dehydrogenase-like, N-terminal domain"/>
    <property type="match status" value="1"/>
</dbReference>
<evidence type="ECO:0000313" key="9">
    <source>
        <dbReference type="Proteomes" id="UP000321577"/>
    </source>
</evidence>
<evidence type="ECO:0000256" key="4">
    <source>
        <dbReference type="PIRSR" id="PIRSR000185-2"/>
    </source>
</evidence>
<dbReference type="InterPro" id="IPR006095">
    <property type="entry name" value="Glu/Leu/Phe/Val/Trp_DH"/>
</dbReference>
<feature type="domain" description="Glutamate/phenylalanine/leucine/valine/L-tryptophan dehydrogenase C-terminal" evidence="7">
    <location>
        <begin position="188"/>
        <end position="418"/>
    </location>
</feature>
<evidence type="ECO:0000256" key="6">
    <source>
        <dbReference type="RuleBase" id="RU004417"/>
    </source>
</evidence>
<comment type="similarity">
    <text evidence="1 3 6">Belongs to the Glu/Leu/Phe/Val dehydrogenases family.</text>
</comment>
<evidence type="ECO:0000259" key="7">
    <source>
        <dbReference type="SMART" id="SM00839"/>
    </source>
</evidence>
<feature type="binding site" evidence="4">
    <location>
        <position position="75"/>
    </location>
    <ligand>
        <name>substrate</name>
    </ligand>
</feature>
<evidence type="ECO:0000256" key="3">
    <source>
        <dbReference type="PIRNR" id="PIRNR000185"/>
    </source>
</evidence>
<reference evidence="8 9" key="1">
    <citation type="submission" date="2019-07" db="EMBL/GenBank/DDBJ databases">
        <title>Whole genome shotgun sequence of Brevifollis gellanilyticus NBRC 108608.</title>
        <authorList>
            <person name="Hosoyama A."/>
            <person name="Uohara A."/>
            <person name="Ohji S."/>
            <person name="Ichikawa N."/>
        </authorList>
    </citation>
    <scope>NUCLEOTIDE SEQUENCE [LARGE SCALE GENOMIC DNA]</scope>
    <source>
        <strain evidence="8 9">NBRC 108608</strain>
    </source>
</reference>
<keyword evidence="2 3" id="KW-0560">Oxidoreductase</keyword>
<dbReference type="PRINTS" id="PR00082">
    <property type="entry name" value="GLFDHDRGNASE"/>
</dbReference>
<evidence type="ECO:0000256" key="1">
    <source>
        <dbReference type="ARBA" id="ARBA00006382"/>
    </source>
</evidence>
<dbReference type="AlphaFoldDB" id="A0A512M6W0"/>
<organism evidence="8 9">
    <name type="scientific">Brevifollis gellanilyticus</name>
    <dbReference type="NCBI Taxonomy" id="748831"/>
    <lineage>
        <taxon>Bacteria</taxon>
        <taxon>Pseudomonadati</taxon>
        <taxon>Verrucomicrobiota</taxon>
        <taxon>Verrucomicrobiia</taxon>
        <taxon>Verrucomicrobiales</taxon>
        <taxon>Verrucomicrobiaceae</taxon>
    </lineage>
</organism>
<feature type="site" description="Important for catalysis" evidence="5">
    <location>
        <position position="151"/>
    </location>
</feature>
<dbReference type="Pfam" id="PF02812">
    <property type="entry name" value="ELFV_dehydrog_N"/>
    <property type="match status" value="1"/>
</dbReference>
<dbReference type="Pfam" id="PF00208">
    <property type="entry name" value="ELFV_dehydrog"/>
    <property type="match status" value="1"/>
</dbReference>
<dbReference type="InterPro" id="IPR046346">
    <property type="entry name" value="Aminoacid_DH-like_N_sf"/>
</dbReference>
<dbReference type="InterPro" id="IPR033922">
    <property type="entry name" value="NAD_bind_Glu_DH"/>
</dbReference>
<dbReference type="GO" id="GO:0004352">
    <property type="term" value="F:glutamate dehydrogenase (NAD+) activity"/>
    <property type="evidence" value="ECO:0007669"/>
    <property type="project" value="TreeGrafter"/>
</dbReference>
<keyword evidence="4" id="KW-0520">NAD</keyword>
<dbReference type="EMBL" id="BKAG01000010">
    <property type="protein sequence ID" value="GEP42479.1"/>
    <property type="molecule type" value="Genomic_DNA"/>
</dbReference>
<keyword evidence="4" id="KW-0547">Nucleotide-binding</keyword>
<accession>A0A512M6W0</accession>
<evidence type="ECO:0000256" key="5">
    <source>
        <dbReference type="PIRSR" id="PIRSR000185-3"/>
    </source>
</evidence>
<comment type="caution">
    <text evidence="8">The sequence shown here is derived from an EMBL/GenBank/DDBJ whole genome shotgun (WGS) entry which is preliminary data.</text>
</comment>
<dbReference type="SUPFAM" id="SSF51735">
    <property type="entry name" value="NAD(P)-binding Rossmann-fold domains"/>
    <property type="match status" value="1"/>
</dbReference>
<gene>
    <name evidence="8" type="ORF">BGE01nite_17700</name>
</gene>
<dbReference type="GO" id="GO:0000166">
    <property type="term" value="F:nucleotide binding"/>
    <property type="evidence" value="ECO:0007669"/>
    <property type="project" value="UniProtKB-KW"/>
</dbReference>
<dbReference type="Gene3D" id="3.40.50.10860">
    <property type="entry name" value="Leucine Dehydrogenase, chain A, domain 1"/>
    <property type="match status" value="1"/>
</dbReference>
<dbReference type="GO" id="GO:0006538">
    <property type="term" value="P:L-glutamate catabolic process"/>
    <property type="evidence" value="ECO:0007669"/>
    <property type="project" value="TreeGrafter"/>
</dbReference>
<proteinExistence type="inferred from homology"/>
<dbReference type="Proteomes" id="UP000321577">
    <property type="component" value="Unassembled WGS sequence"/>
</dbReference>
<dbReference type="InterPro" id="IPR006096">
    <property type="entry name" value="Glu/Leu/Phe/Val/Trp_DH_C"/>
</dbReference>
<name>A0A512M6W0_9BACT</name>
<dbReference type="InterPro" id="IPR014362">
    <property type="entry name" value="Glu_DH"/>
</dbReference>
<dbReference type="PIRSF" id="PIRSF000185">
    <property type="entry name" value="Glu_DH"/>
    <property type="match status" value="1"/>
</dbReference>
<dbReference type="InterPro" id="IPR036291">
    <property type="entry name" value="NAD(P)-bd_dom_sf"/>
</dbReference>